<dbReference type="AlphaFoldDB" id="A0A5P8TXS1"/>
<dbReference type="EMBL" id="MK534541">
    <property type="protein sequence ID" value="QFS19023.1"/>
    <property type="molecule type" value="mRNA"/>
</dbReference>
<dbReference type="FunFam" id="1.10.630.10:FF:000029">
    <property type="entry name" value="Cytochrome P450 734A1"/>
    <property type="match status" value="1"/>
</dbReference>
<dbReference type="InterPro" id="IPR001128">
    <property type="entry name" value="Cyt_P450"/>
</dbReference>
<comment type="subcellular location">
    <subcellularLocation>
        <location evidence="1">Membrane</location>
        <topology evidence="1">Single-pass membrane protein</topology>
    </subcellularLocation>
</comment>
<dbReference type="PANTHER" id="PTHR24282:SF255">
    <property type="entry name" value="CYTOCHROME P450 72A11-RELATED"/>
    <property type="match status" value="1"/>
</dbReference>
<accession>A0A5P8TXS1</accession>
<evidence type="ECO:0000256" key="11">
    <source>
        <dbReference type="PIRSR" id="PIRSR602401-1"/>
    </source>
</evidence>
<dbReference type="InterPro" id="IPR017972">
    <property type="entry name" value="Cyt_P450_CS"/>
</dbReference>
<evidence type="ECO:0000256" key="5">
    <source>
        <dbReference type="ARBA" id="ARBA00022723"/>
    </source>
</evidence>
<protein>
    <submittedName>
        <fullName evidence="14">Cytochrome P450 72A70</fullName>
    </submittedName>
</protein>
<keyword evidence="8 11" id="KW-0408">Iron</keyword>
<dbReference type="GO" id="GO:0016709">
    <property type="term" value="F:oxidoreductase activity, acting on paired donors, with incorporation or reduction of molecular oxygen, NAD(P)H as one donor, and incorporation of one atom of oxygen"/>
    <property type="evidence" value="ECO:0007669"/>
    <property type="project" value="UniProtKB-ARBA"/>
</dbReference>
<gene>
    <name evidence="14" type="primary">CYP72A70</name>
</gene>
<comment type="cofactor">
    <cofactor evidence="11">
        <name>heme</name>
        <dbReference type="ChEBI" id="CHEBI:30413"/>
    </cofactor>
</comment>
<evidence type="ECO:0000256" key="4">
    <source>
        <dbReference type="ARBA" id="ARBA00022692"/>
    </source>
</evidence>
<dbReference type="PANTHER" id="PTHR24282">
    <property type="entry name" value="CYTOCHROME P450 FAMILY MEMBER"/>
    <property type="match status" value="1"/>
</dbReference>
<evidence type="ECO:0000256" key="9">
    <source>
        <dbReference type="ARBA" id="ARBA00023033"/>
    </source>
</evidence>
<evidence type="ECO:0000256" key="12">
    <source>
        <dbReference type="RuleBase" id="RU000461"/>
    </source>
</evidence>
<dbReference type="GO" id="GO:0016020">
    <property type="term" value="C:membrane"/>
    <property type="evidence" value="ECO:0007669"/>
    <property type="project" value="UniProtKB-SubCell"/>
</dbReference>
<sequence>MEWYSSIIPIIVTLGLIWAWRMLNWLWLRPKKLEKLLREQGLQGNPYRILYGDIKDLLKMEKEARSKSMNLTDDITPRVIPYIQHNVKIHGKNSFMWFGTKPRVILTEPEQIIDVLNNISDFPKNNHKIFKLLVSGLASLEGEKWSKHRRLINPAFHSEKLKVMTPTFFISCNDLIRKWEEMLSPDGSCEIDIWPSLQNLASDVISRTTFGSSYEEGRRIFQLQIEQAELMTKVQMNFYIPLWRFVPTMVNRRINEIGKDIKSSLKDMINKRVKILKEGGENKNDLLGILIETNHKEIKEHGNNVNVGMNIEDVIQECKLFYFAGQETTSTLLVWTMVLLSRYPEWQARAREEVLQIFGNKKPNFDGLNNLKIVTMILYEVMRLYPPIIELSRNVEKNVKLGNLTLSAGVEVFMPIILLHHDCELWGDDAKMFNPERFSGGISKATNGRVSFFPFGWGPRICIGQNFSLLEAKMAMTLILQHFSFQLSPAYAHAPATVIALKPQYGAHIILRKLET</sequence>
<keyword evidence="9 12" id="KW-0503">Monooxygenase</keyword>
<keyword evidence="3 11" id="KW-0349">Heme</keyword>
<evidence type="ECO:0000256" key="3">
    <source>
        <dbReference type="ARBA" id="ARBA00022617"/>
    </source>
</evidence>
<evidence type="ECO:0000256" key="10">
    <source>
        <dbReference type="ARBA" id="ARBA00023136"/>
    </source>
</evidence>
<evidence type="ECO:0000256" key="7">
    <source>
        <dbReference type="ARBA" id="ARBA00023002"/>
    </source>
</evidence>
<dbReference type="PRINTS" id="PR00385">
    <property type="entry name" value="P450"/>
</dbReference>
<evidence type="ECO:0000256" key="6">
    <source>
        <dbReference type="ARBA" id="ARBA00022989"/>
    </source>
</evidence>
<keyword evidence="7 12" id="KW-0560">Oxidoreductase</keyword>
<dbReference type="PROSITE" id="PS00086">
    <property type="entry name" value="CYTOCHROME_P450"/>
    <property type="match status" value="1"/>
</dbReference>
<reference evidence="14" key="1">
    <citation type="submission" date="2019-02" db="EMBL/GenBank/DDBJ databases">
        <title>Molecular basis of C-30 product regioselectivity of legume oxidases involved in high-value triterpenoid biosynthesis.</title>
        <authorList>
            <person name="Fanani M.Z."/>
            <person name="Fukushima E.O."/>
            <person name="Sawai S."/>
            <person name="Tang J."/>
            <person name="Ishimori M."/>
            <person name="Sudo H."/>
            <person name="Ohyama K."/>
            <person name="Seki H."/>
            <person name="Saito K."/>
            <person name="Muranaka T."/>
        </authorList>
    </citation>
    <scope>NUCLEOTIDE SEQUENCE</scope>
</reference>
<organism evidence="14">
    <name type="scientific">Medicago truncatula</name>
    <name type="common">Barrel medic</name>
    <name type="synonym">Medicago tribuloides</name>
    <dbReference type="NCBI Taxonomy" id="3880"/>
    <lineage>
        <taxon>Eukaryota</taxon>
        <taxon>Viridiplantae</taxon>
        <taxon>Streptophyta</taxon>
        <taxon>Embryophyta</taxon>
        <taxon>Tracheophyta</taxon>
        <taxon>Spermatophyta</taxon>
        <taxon>Magnoliopsida</taxon>
        <taxon>eudicotyledons</taxon>
        <taxon>Gunneridae</taxon>
        <taxon>Pentapetalae</taxon>
        <taxon>rosids</taxon>
        <taxon>fabids</taxon>
        <taxon>Fabales</taxon>
        <taxon>Fabaceae</taxon>
        <taxon>Papilionoideae</taxon>
        <taxon>50 kb inversion clade</taxon>
        <taxon>NPAAA clade</taxon>
        <taxon>Hologalegina</taxon>
        <taxon>IRL clade</taxon>
        <taxon>Trifolieae</taxon>
        <taxon>Medicago</taxon>
    </lineage>
</organism>
<dbReference type="CDD" id="cd20642">
    <property type="entry name" value="CYP72"/>
    <property type="match status" value="1"/>
</dbReference>
<evidence type="ECO:0000256" key="1">
    <source>
        <dbReference type="ARBA" id="ARBA00004167"/>
    </source>
</evidence>
<dbReference type="SUPFAM" id="SSF48264">
    <property type="entry name" value="Cytochrome P450"/>
    <property type="match status" value="1"/>
</dbReference>
<evidence type="ECO:0000313" key="14">
    <source>
        <dbReference type="EMBL" id="QFS19023.1"/>
    </source>
</evidence>
<dbReference type="Gene3D" id="1.10.630.10">
    <property type="entry name" value="Cytochrome P450"/>
    <property type="match status" value="1"/>
</dbReference>
<dbReference type="InterPro" id="IPR050665">
    <property type="entry name" value="Cytochrome_P450_Monooxygen"/>
</dbReference>
<proteinExistence type="evidence at transcript level"/>
<evidence type="ECO:0000256" key="13">
    <source>
        <dbReference type="SAM" id="Phobius"/>
    </source>
</evidence>
<evidence type="ECO:0000256" key="2">
    <source>
        <dbReference type="ARBA" id="ARBA00010617"/>
    </source>
</evidence>
<dbReference type="Pfam" id="PF00067">
    <property type="entry name" value="p450"/>
    <property type="match status" value="1"/>
</dbReference>
<feature type="binding site" description="axial binding residue" evidence="11">
    <location>
        <position position="462"/>
    </location>
    <ligand>
        <name>heme</name>
        <dbReference type="ChEBI" id="CHEBI:30413"/>
    </ligand>
    <ligandPart>
        <name>Fe</name>
        <dbReference type="ChEBI" id="CHEBI:18248"/>
    </ligandPart>
</feature>
<keyword evidence="5 11" id="KW-0479">Metal-binding</keyword>
<evidence type="ECO:0000256" key="8">
    <source>
        <dbReference type="ARBA" id="ARBA00023004"/>
    </source>
</evidence>
<keyword evidence="6 13" id="KW-1133">Transmembrane helix</keyword>
<dbReference type="PRINTS" id="PR00463">
    <property type="entry name" value="EP450I"/>
</dbReference>
<name>A0A5P8TXS1_MEDTR</name>
<dbReference type="GO" id="GO:0020037">
    <property type="term" value="F:heme binding"/>
    <property type="evidence" value="ECO:0007669"/>
    <property type="project" value="InterPro"/>
</dbReference>
<dbReference type="InterPro" id="IPR002401">
    <property type="entry name" value="Cyt_P450_E_grp-I"/>
</dbReference>
<feature type="transmembrane region" description="Helical" evidence="13">
    <location>
        <begin position="6"/>
        <end position="28"/>
    </location>
</feature>
<dbReference type="InterPro" id="IPR036396">
    <property type="entry name" value="Cyt_P450_sf"/>
</dbReference>
<keyword evidence="10 13" id="KW-0472">Membrane</keyword>
<keyword evidence="4 13" id="KW-0812">Transmembrane</keyword>
<dbReference type="GO" id="GO:0005506">
    <property type="term" value="F:iron ion binding"/>
    <property type="evidence" value="ECO:0007669"/>
    <property type="project" value="InterPro"/>
</dbReference>
<comment type="similarity">
    <text evidence="2 12">Belongs to the cytochrome P450 family.</text>
</comment>